<accession>A0A9W4PAX4</accession>
<name>A0A9W4PAX4_9BACI</name>
<dbReference type="AlphaFoldDB" id="A0A9W4PAX4"/>
<dbReference type="RefSeq" id="WP_230301117.1">
    <property type="nucleotide sequence ID" value="NZ_CAKKMG010000009.1"/>
</dbReference>
<evidence type="ECO:0000313" key="1">
    <source>
        <dbReference type="EMBL" id="CAH0169234.1"/>
    </source>
</evidence>
<evidence type="ECO:0008006" key="3">
    <source>
        <dbReference type="Google" id="ProtNLM"/>
    </source>
</evidence>
<proteinExistence type="predicted"/>
<dbReference type="InterPro" id="IPR025534">
    <property type="entry name" value="DUF4420"/>
</dbReference>
<dbReference type="Proteomes" id="UP000789326">
    <property type="component" value="Unassembled WGS sequence"/>
</dbReference>
<comment type="caution">
    <text evidence="1">The sequence shown here is derived from an EMBL/GenBank/DDBJ whole genome shotgun (WGS) entry which is preliminary data.</text>
</comment>
<organism evidence="1 2">
    <name type="scientific">Peribacillus simplex</name>
    <dbReference type="NCBI Taxonomy" id="1478"/>
    <lineage>
        <taxon>Bacteria</taxon>
        <taxon>Bacillati</taxon>
        <taxon>Bacillota</taxon>
        <taxon>Bacilli</taxon>
        <taxon>Bacillales</taxon>
        <taxon>Bacillaceae</taxon>
        <taxon>Peribacillus</taxon>
    </lineage>
</organism>
<protein>
    <recommendedName>
        <fullName evidence="3">PD-(D/E)XK motif protein</fullName>
    </recommendedName>
</protein>
<sequence length="339" mass="39327">MHARITTDVWSNLKDKTAENDNMVKTIKVNADLKIFLFIASDNSYNINIELQANSKDTKLINPNVSGLTTEILNRVYVTGSSNRENFINIRCNQHEHLELFTRLVNEILHMIFDKNTNSLIATNYVIKKNQSFWKQLRQPNILSFEEEIGLFAELNTLLHLLKLLPANMAVDSWKGQEQYKYDFDFPNISIETKGTLKTEHEHVINGLEQLSTRSDATLLLVSSKLTHSTESYGHNLTNLVNQINAEIQENFEAHELFTTKLHMTKFNYEHNDHYSYFLVNTKVYIVDENFPIINHDSFVNPLSRHIKKVNYTINLEEFSGLPLTSSKFQEIMEQSINK</sequence>
<reference evidence="1" key="1">
    <citation type="submission" date="2021-11" db="EMBL/GenBank/DDBJ databases">
        <authorList>
            <person name="Bulgarelli D."/>
        </authorList>
    </citation>
    <scope>NUCLEOTIDE SEQUENCE</scope>
    <source>
        <strain evidence="1">Bi133</strain>
    </source>
</reference>
<evidence type="ECO:0000313" key="2">
    <source>
        <dbReference type="Proteomes" id="UP000789326"/>
    </source>
</evidence>
<dbReference type="Pfam" id="PF14390">
    <property type="entry name" value="DUF4420"/>
    <property type="match status" value="1"/>
</dbReference>
<gene>
    <name evidence="1" type="ORF">SRABI133_01142</name>
</gene>
<dbReference type="EMBL" id="CAKKMG010000009">
    <property type="protein sequence ID" value="CAH0169234.1"/>
    <property type="molecule type" value="Genomic_DNA"/>
</dbReference>